<reference evidence="6 7" key="1">
    <citation type="submission" date="2014-09" db="EMBL/GenBank/DDBJ databases">
        <title>Draft genome sequence of an obligately methylotrophic methanogen, Methanococcoides methylutens, isolated from marine sediment.</title>
        <authorList>
            <person name="Guan Y."/>
            <person name="Ngugi D.K."/>
            <person name="Blom J."/>
            <person name="Ali S."/>
            <person name="Ferry J.G."/>
            <person name="Stingl U."/>
        </authorList>
    </citation>
    <scope>NUCLEOTIDE SEQUENCE [LARGE SCALE GENOMIC DNA]</scope>
    <source>
        <strain evidence="6 7">DSM 2657</strain>
    </source>
</reference>
<organism evidence="6 7">
    <name type="scientific">Methanococcoides methylutens</name>
    <dbReference type="NCBI Taxonomy" id="2226"/>
    <lineage>
        <taxon>Archaea</taxon>
        <taxon>Methanobacteriati</taxon>
        <taxon>Methanobacteriota</taxon>
        <taxon>Stenosarchaea group</taxon>
        <taxon>Methanomicrobia</taxon>
        <taxon>Methanosarcinales</taxon>
        <taxon>Methanosarcinaceae</taxon>
        <taxon>Methanococcoides</taxon>
    </lineage>
</organism>
<dbReference type="InterPro" id="IPR055438">
    <property type="entry name" value="AstE_AspA_cat"/>
</dbReference>
<dbReference type="RefSeq" id="WP_048194832.1">
    <property type="nucleotide sequence ID" value="NZ_CAAGSM010000001.1"/>
</dbReference>
<feature type="domain" description="Succinylglutamate desuccinylase/Aspartoacylase catalytic" evidence="5">
    <location>
        <begin position="45"/>
        <end position="224"/>
    </location>
</feature>
<accession>A0A099SYN6</accession>
<dbReference type="GO" id="GO:0046872">
    <property type="term" value="F:metal ion binding"/>
    <property type="evidence" value="ECO:0007669"/>
    <property type="project" value="UniProtKB-KW"/>
</dbReference>
<keyword evidence="3" id="KW-0378">Hydrolase</keyword>
<dbReference type="GO" id="GO:0016788">
    <property type="term" value="F:hydrolase activity, acting on ester bonds"/>
    <property type="evidence" value="ECO:0007669"/>
    <property type="project" value="InterPro"/>
</dbReference>
<evidence type="ECO:0000256" key="4">
    <source>
        <dbReference type="ARBA" id="ARBA00022833"/>
    </source>
</evidence>
<dbReference type="PANTHER" id="PTHR37326:SF2">
    <property type="entry name" value="SUCCINYLGLUTAMATE DESUCCINYLASE_ASPARTOACYLASE FAMILY PROTEIN"/>
    <property type="match status" value="1"/>
</dbReference>
<dbReference type="SUPFAM" id="SSF53187">
    <property type="entry name" value="Zn-dependent exopeptidases"/>
    <property type="match status" value="1"/>
</dbReference>
<proteinExistence type="predicted"/>
<evidence type="ECO:0000313" key="6">
    <source>
        <dbReference type="EMBL" id="KGK97774.1"/>
    </source>
</evidence>
<name>A0A099SYN6_METMT</name>
<dbReference type="AlphaFoldDB" id="A0A099SYN6"/>
<evidence type="ECO:0000256" key="2">
    <source>
        <dbReference type="ARBA" id="ARBA00022723"/>
    </source>
</evidence>
<gene>
    <name evidence="6" type="ORF">LI82_08345</name>
</gene>
<dbReference type="EMBL" id="JRHO01000014">
    <property type="protein sequence ID" value="KGK97774.1"/>
    <property type="molecule type" value="Genomic_DNA"/>
</dbReference>
<dbReference type="InterPro" id="IPR053138">
    <property type="entry name" value="N-alpha-Ac-DABA_deacetylase"/>
</dbReference>
<sequence length="348" mass="38639">MQKPITIAGITIQPGTRRSIELPIPSFYTHTSASMPVHVIHGNRPGPCLVICAAIHGDELNGVEIIRRVLAHKTLNNIKGTLIAIPIVNVFGFVSRSRYLPDRRDLNRSFPGSKSGSMASRLANILMTEIIDHCTHVIDLHTGTVGRENLPQIRACLRVDNETEAIARAFSVPVIINSELRDGSLREAARENNIPALLYEAGEALRFDEVSIRAGVRGILGVMYYLGMRPKSRKRKEYKTLISRSTQWIRAPESGILRSVVPLGTLVKKGEILAYINDPLGEIEMRVLSSVSGIVIGRTNLPLVHEGEAIFNIAKFSKEEEISNYIENDHYELDPETDEIKSKQVPLV</sequence>
<dbReference type="PANTHER" id="PTHR37326">
    <property type="entry name" value="BLL3975 PROTEIN"/>
    <property type="match status" value="1"/>
</dbReference>
<dbReference type="Proteomes" id="UP000029859">
    <property type="component" value="Unassembled WGS sequence"/>
</dbReference>
<dbReference type="OrthoDB" id="254740at2157"/>
<comment type="cofactor">
    <cofactor evidence="1">
        <name>Zn(2+)</name>
        <dbReference type="ChEBI" id="CHEBI:29105"/>
    </cofactor>
</comment>
<keyword evidence="2" id="KW-0479">Metal-binding</keyword>
<evidence type="ECO:0000313" key="7">
    <source>
        <dbReference type="Proteomes" id="UP000029859"/>
    </source>
</evidence>
<dbReference type="PIRSF" id="PIRSF039012">
    <property type="entry name" value="ASP"/>
    <property type="match status" value="1"/>
</dbReference>
<evidence type="ECO:0000259" key="5">
    <source>
        <dbReference type="Pfam" id="PF24827"/>
    </source>
</evidence>
<evidence type="ECO:0000256" key="1">
    <source>
        <dbReference type="ARBA" id="ARBA00001947"/>
    </source>
</evidence>
<keyword evidence="4" id="KW-0862">Zinc</keyword>
<evidence type="ECO:0000256" key="3">
    <source>
        <dbReference type="ARBA" id="ARBA00022801"/>
    </source>
</evidence>
<protein>
    <submittedName>
        <fullName evidence="6">Succinylglutamate desuccinylase</fullName>
    </submittedName>
</protein>
<dbReference type="CDD" id="cd06251">
    <property type="entry name" value="M14_ASTE_ASPA-like"/>
    <property type="match status" value="1"/>
</dbReference>
<keyword evidence="7" id="KW-1185">Reference proteome</keyword>
<dbReference type="Gene3D" id="3.40.630.10">
    <property type="entry name" value="Zn peptidases"/>
    <property type="match status" value="1"/>
</dbReference>
<dbReference type="Pfam" id="PF24827">
    <property type="entry name" value="AstE_AspA_cat"/>
    <property type="match status" value="1"/>
</dbReference>
<comment type="caution">
    <text evidence="6">The sequence shown here is derived from an EMBL/GenBank/DDBJ whole genome shotgun (WGS) entry which is preliminary data.</text>
</comment>
<dbReference type="InterPro" id="IPR043795">
    <property type="entry name" value="N-alpha-Ac-DABA-like"/>
</dbReference>
<dbReference type="GO" id="GO:0016811">
    <property type="term" value="F:hydrolase activity, acting on carbon-nitrogen (but not peptide) bonds, in linear amides"/>
    <property type="evidence" value="ECO:0007669"/>
    <property type="project" value="InterPro"/>
</dbReference>